<keyword evidence="7" id="KW-0695">RNA-directed DNA polymerase</keyword>
<evidence type="ECO:0000256" key="2">
    <source>
        <dbReference type="ARBA" id="ARBA00022679"/>
    </source>
</evidence>
<evidence type="ECO:0000259" key="11">
    <source>
        <dbReference type="PROSITE" id="PS50994"/>
    </source>
</evidence>
<dbReference type="Pfam" id="PF00078">
    <property type="entry name" value="RVT_1"/>
    <property type="match status" value="1"/>
</dbReference>
<keyword evidence="6" id="KW-0378">Hydrolase</keyword>
<dbReference type="Pfam" id="PF17921">
    <property type="entry name" value="Integrase_H2C2"/>
    <property type="match status" value="1"/>
</dbReference>
<keyword evidence="4" id="KW-0540">Nuclease</keyword>
<evidence type="ECO:0000313" key="13">
    <source>
        <dbReference type="Proteomes" id="UP000008281"/>
    </source>
</evidence>
<dbReference type="HOGENOM" id="CLU_000968_1_0_1"/>
<evidence type="ECO:0000256" key="8">
    <source>
        <dbReference type="SAM" id="MobiDB-lite"/>
    </source>
</evidence>
<dbReference type="CDD" id="cd01647">
    <property type="entry name" value="RT_LTR"/>
    <property type="match status" value="1"/>
</dbReference>
<dbReference type="EC" id="2.7.7.49" evidence="1"/>
<dbReference type="GO" id="GO:0042575">
    <property type="term" value="C:DNA polymerase complex"/>
    <property type="evidence" value="ECO:0007669"/>
    <property type="project" value="UniProtKB-ARBA"/>
</dbReference>
<keyword evidence="9" id="KW-0812">Transmembrane</keyword>
<dbReference type="Proteomes" id="UP000008281">
    <property type="component" value="Unassembled WGS sequence"/>
</dbReference>
<organism evidence="13">
    <name type="scientific">Caenorhabditis remanei</name>
    <name type="common">Caenorhabditis vulgaris</name>
    <dbReference type="NCBI Taxonomy" id="31234"/>
    <lineage>
        <taxon>Eukaryota</taxon>
        <taxon>Metazoa</taxon>
        <taxon>Ecdysozoa</taxon>
        <taxon>Nematoda</taxon>
        <taxon>Chromadorea</taxon>
        <taxon>Rhabditida</taxon>
        <taxon>Rhabditina</taxon>
        <taxon>Rhabditomorpha</taxon>
        <taxon>Rhabditoidea</taxon>
        <taxon>Rhabditidae</taxon>
        <taxon>Peloderinae</taxon>
        <taxon>Caenorhabditis</taxon>
    </lineage>
</organism>
<evidence type="ECO:0000256" key="9">
    <source>
        <dbReference type="SAM" id="Phobius"/>
    </source>
</evidence>
<dbReference type="InterPro" id="IPR001584">
    <property type="entry name" value="Integrase_cat-core"/>
</dbReference>
<feature type="domain" description="Integrase catalytic" evidence="11">
    <location>
        <begin position="1100"/>
        <end position="1265"/>
    </location>
</feature>
<feature type="transmembrane region" description="Helical" evidence="9">
    <location>
        <begin position="191"/>
        <end position="221"/>
    </location>
</feature>
<keyword evidence="5" id="KW-0255">Endonuclease</keyword>
<dbReference type="OMA" id="ANGISCW"/>
<dbReference type="InterPro" id="IPR012337">
    <property type="entry name" value="RNaseH-like_sf"/>
</dbReference>
<protein>
    <recommendedName>
        <fullName evidence="1">RNA-directed DNA polymerase</fullName>
        <ecNumber evidence="1">2.7.7.49</ecNumber>
    </recommendedName>
</protein>
<dbReference type="eggNOG" id="KOG0017">
    <property type="taxonomic scope" value="Eukaryota"/>
</dbReference>
<dbReference type="InterPro" id="IPR041588">
    <property type="entry name" value="Integrase_H2C2"/>
</dbReference>
<dbReference type="InParanoid" id="E3M6Q9"/>
<dbReference type="InterPro" id="IPR043502">
    <property type="entry name" value="DNA/RNA_pol_sf"/>
</dbReference>
<gene>
    <name evidence="12" type="ORF">CRE_10000</name>
</gene>
<dbReference type="EMBL" id="DS268426">
    <property type="protein sequence ID" value="EFO93101.1"/>
    <property type="molecule type" value="Genomic_DNA"/>
</dbReference>
<dbReference type="SUPFAM" id="SSF50630">
    <property type="entry name" value="Acid proteases"/>
    <property type="match status" value="1"/>
</dbReference>
<dbReference type="Gene3D" id="1.10.340.70">
    <property type="match status" value="1"/>
</dbReference>
<evidence type="ECO:0000256" key="6">
    <source>
        <dbReference type="ARBA" id="ARBA00022801"/>
    </source>
</evidence>
<dbReference type="InterPro" id="IPR050951">
    <property type="entry name" value="Retrovirus_Pol_polyprotein"/>
</dbReference>
<dbReference type="PANTHER" id="PTHR37984">
    <property type="entry name" value="PROTEIN CBG26694"/>
    <property type="match status" value="1"/>
</dbReference>
<evidence type="ECO:0000256" key="4">
    <source>
        <dbReference type="ARBA" id="ARBA00022722"/>
    </source>
</evidence>
<dbReference type="Gene3D" id="3.10.10.10">
    <property type="entry name" value="HIV Type 1 Reverse Transcriptase, subunit A, domain 1"/>
    <property type="match status" value="1"/>
</dbReference>
<evidence type="ECO:0000259" key="10">
    <source>
        <dbReference type="PROSITE" id="PS50878"/>
    </source>
</evidence>
<dbReference type="STRING" id="31234.E3M6Q9"/>
<dbReference type="GO" id="GO:0003964">
    <property type="term" value="F:RNA-directed DNA polymerase activity"/>
    <property type="evidence" value="ECO:0007669"/>
    <property type="project" value="UniProtKB-KW"/>
</dbReference>
<feature type="region of interest" description="Disordered" evidence="8">
    <location>
        <begin position="1398"/>
        <end position="1478"/>
    </location>
</feature>
<dbReference type="GO" id="GO:0015074">
    <property type="term" value="P:DNA integration"/>
    <property type="evidence" value="ECO:0007669"/>
    <property type="project" value="InterPro"/>
</dbReference>
<keyword evidence="9" id="KW-0472">Membrane</keyword>
<dbReference type="Gene3D" id="3.30.420.10">
    <property type="entry name" value="Ribonuclease H-like superfamily/Ribonuclease H"/>
    <property type="match status" value="1"/>
</dbReference>
<dbReference type="FunFam" id="3.30.70.270:FF:000020">
    <property type="entry name" value="Transposon Tf2-6 polyprotein-like Protein"/>
    <property type="match status" value="1"/>
</dbReference>
<feature type="compositionally biased region" description="Basic residues" evidence="8">
    <location>
        <begin position="1465"/>
        <end position="1478"/>
    </location>
</feature>
<dbReference type="Gene3D" id="2.40.70.10">
    <property type="entry name" value="Acid Proteases"/>
    <property type="match status" value="1"/>
</dbReference>
<dbReference type="PROSITE" id="PS50878">
    <property type="entry name" value="RT_POL"/>
    <property type="match status" value="1"/>
</dbReference>
<dbReference type="Gene3D" id="3.30.70.270">
    <property type="match status" value="2"/>
</dbReference>
<accession>E3M6Q9</accession>
<keyword evidence="9" id="KW-1133">Transmembrane helix</keyword>
<dbReference type="InterPro" id="IPR041373">
    <property type="entry name" value="RT_RNaseH"/>
</dbReference>
<keyword evidence="3" id="KW-0548">Nucleotidyltransferase</keyword>
<dbReference type="SUPFAM" id="SSF53098">
    <property type="entry name" value="Ribonuclease H-like"/>
    <property type="match status" value="1"/>
</dbReference>
<dbReference type="Pfam" id="PF17917">
    <property type="entry name" value="RT_RNaseH"/>
    <property type="match status" value="1"/>
</dbReference>
<dbReference type="InterPro" id="IPR000477">
    <property type="entry name" value="RT_dom"/>
</dbReference>
<proteinExistence type="predicted"/>
<feature type="domain" description="Reverse transcriptase" evidence="10">
    <location>
        <begin position="534"/>
        <end position="712"/>
    </location>
</feature>
<dbReference type="PANTHER" id="PTHR37984:SF5">
    <property type="entry name" value="PROTEIN NYNRIN-LIKE"/>
    <property type="match status" value="1"/>
</dbReference>
<evidence type="ECO:0000256" key="7">
    <source>
        <dbReference type="ARBA" id="ARBA00022918"/>
    </source>
</evidence>
<keyword evidence="13" id="KW-1185">Reference proteome</keyword>
<feature type="compositionally biased region" description="Low complexity" evidence="8">
    <location>
        <begin position="1440"/>
        <end position="1449"/>
    </location>
</feature>
<evidence type="ECO:0000256" key="1">
    <source>
        <dbReference type="ARBA" id="ARBA00012493"/>
    </source>
</evidence>
<dbReference type="SUPFAM" id="SSF56672">
    <property type="entry name" value="DNA/RNA polymerases"/>
    <property type="match status" value="1"/>
</dbReference>
<dbReference type="GO" id="GO:0003676">
    <property type="term" value="F:nucleic acid binding"/>
    <property type="evidence" value="ECO:0007669"/>
    <property type="project" value="InterPro"/>
</dbReference>
<dbReference type="GO" id="GO:0016787">
    <property type="term" value="F:hydrolase activity"/>
    <property type="evidence" value="ECO:0007669"/>
    <property type="project" value="UniProtKB-KW"/>
</dbReference>
<evidence type="ECO:0000256" key="5">
    <source>
        <dbReference type="ARBA" id="ARBA00022759"/>
    </source>
</evidence>
<dbReference type="Pfam" id="PF00665">
    <property type="entry name" value="rve"/>
    <property type="match status" value="1"/>
</dbReference>
<reference evidence="12" key="1">
    <citation type="submission" date="2007-07" db="EMBL/GenBank/DDBJ databases">
        <title>PCAP assembly of the Caenorhabditis remanei genome.</title>
        <authorList>
            <consortium name="The Caenorhabditis remanei Sequencing Consortium"/>
            <person name="Wilson R.K."/>
        </authorList>
    </citation>
    <scope>NUCLEOTIDE SEQUENCE [LARGE SCALE GENOMIC DNA]</scope>
    <source>
        <strain evidence="12">PB4641</strain>
    </source>
</reference>
<dbReference type="GO" id="GO:0004519">
    <property type="term" value="F:endonuclease activity"/>
    <property type="evidence" value="ECO:0007669"/>
    <property type="project" value="UniProtKB-KW"/>
</dbReference>
<dbReference type="CDD" id="cd09274">
    <property type="entry name" value="RNase_HI_RT_Ty3"/>
    <property type="match status" value="1"/>
</dbReference>
<evidence type="ECO:0000256" key="3">
    <source>
        <dbReference type="ARBA" id="ARBA00022695"/>
    </source>
</evidence>
<name>E3M6Q9_CAERE</name>
<dbReference type="OrthoDB" id="5859763at2759"/>
<dbReference type="PROSITE" id="PS50994">
    <property type="entry name" value="INTEGRASE"/>
    <property type="match status" value="1"/>
</dbReference>
<dbReference type="InterPro" id="IPR021109">
    <property type="entry name" value="Peptidase_aspartic_dom_sf"/>
</dbReference>
<dbReference type="InterPro" id="IPR036397">
    <property type="entry name" value="RNaseH_sf"/>
</dbReference>
<evidence type="ECO:0000313" key="12">
    <source>
        <dbReference type="EMBL" id="EFO93101.1"/>
    </source>
</evidence>
<keyword evidence="2" id="KW-0808">Transferase</keyword>
<dbReference type="InterPro" id="IPR043128">
    <property type="entry name" value="Rev_trsase/Diguanyl_cyclase"/>
</dbReference>
<sequence length="1478" mass="166858">MMVSAEECLRMLQFKNCEHGELQFQNGVYKTNNPHVIDWPSAPLSIFKGTQTLETTNCFMMSTRISARYGNEVPISAAGSMTGCRFSVGSCNTREGSNSNFQPQVINEKIPFSTSSLEENPLIFRNLIIGSLSENIPTPHYNEIFEAMQGSPEALTRILSAHSNPATGPLAPNGLENLVDWWTRLKNIWQVVFYIWSLVVNLLVTFLIAVVAICGIARFYAGPWLSLLPGTRFKPRTESSNPPTPISVFTPPPTIIEFGSTDRDTPLPSKTSHLIPNPIPDCAREIRRLKTPTINVLSLEGPRYFTAQIPVRANGISCWALVDTGAGFTVASKEICALIGISRLDAPSVDHALGLGGNEVEMAGTATVKFSIGSLSVFHTTHFTSGQCTPDGSGGYDFIFGNDILQRLPKFYLDYAQGFFEMADERLPLGARKDIEIFPSSNQNPISTEDEVEIDPEFTINLSQARITDSQKEILKELLDEYHDVFSKNQYDLGSSKTDPVHIYTNTEVPIKGRPYRVPVKYQAELEKHIESLLKSRRITESNTPWTSPIVIVKKKNGSLRVCLDFRKLNEATIPDNFPLPRIDSILEKVGGSSYFSSLDMANGYLQLRLDPASSYKCGFITDQKVYAYTHLPFGLRSAASYFQRALRTVLGGLEEEVLVYIDDILVFSKTFEKHVESLRKVLHRFRSFNLKASPKKCEFAKSAITFLGHEINKDNYAPDKANVAKILEFPEPTNVNEIRRFVGMAGFFRKFIPNFSEIAEPLTRLTRKEKNFVWDRDQQESFEKLRTALIAEPILGFPDYDKPFHIFCDASSVAQGAALMQSRDEKDKDFCVIAYASRTLSDPETRWPAIQVEMGAIIYALRQFRPYVCMSKIILHSDHKPLTFLLQKAKTHDNLSRWLIELQCYDISIIHIDGKKNTVADCLSRARENDNPANHSELKDIIEFPICMKVCPALPALPKSRRSKRSQSLPLDISEEQEKDPEISLLKNVLQSKVPISSLPEPQLTRLELSTLAANGTVLTKPHSTSKKYVLYVPKHLTNLIFEAFHESYLSGGHFNWKKTKAKIGRKYYWPDMGKEIFEKSQACVKCQEKNSPVPALKEKLVPVTTSRVFQKVGLDLTGPLRTTPRNNKYILNVVCWFSKFVISVPLPDARSDTVARALLNECVLRYGAMNELVSDNATTFTSHAFGEFCDLLSIQHHKAIPYHSKGNGATERTFRTFHQLTSKYVNKDHTDWDTILPALTFCYNTTIHDSTGETPFFLINGRDPIFSIDNIIDPSPGALTDANTDEIDNFRKELVLNIREAWSHAKEQADKSRSQFTKAYDQKARPSDIEVGDRVLFKNYKSKKGLSKKLVLPWRGQYRVVQVERPEALIQDICNPAKAPQRVHLDQIKKFIEISGPAATTPREEAEIDQECQVPPPKESVSQVSRTQAEPPAEFETLETPEINTPETPEDQTTDHISEPRYNLRRTRIPTKRFEE</sequence>